<keyword evidence="2" id="KW-1185">Reference proteome</keyword>
<dbReference type="Gene3D" id="3.40.50.300">
    <property type="entry name" value="P-loop containing nucleotide triphosphate hydrolases"/>
    <property type="match status" value="1"/>
</dbReference>
<evidence type="ECO:0008006" key="3">
    <source>
        <dbReference type="Google" id="ProtNLM"/>
    </source>
</evidence>
<protein>
    <recommendedName>
        <fullName evidence="3">Gluconate kinase</fullName>
    </recommendedName>
</protein>
<dbReference type="RefSeq" id="WP_137812953.1">
    <property type="nucleotide sequence ID" value="NZ_BJFL01000004.1"/>
</dbReference>
<evidence type="ECO:0000313" key="2">
    <source>
        <dbReference type="Proteomes" id="UP000298860"/>
    </source>
</evidence>
<dbReference type="PANTHER" id="PTHR43883:SF1">
    <property type="entry name" value="GLUCONOKINASE"/>
    <property type="match status" value="1"/>
</dbReference>
<dbReference type="EMBL" id="BJFL01000004">
    <property type="protein sequence ID" value="GDY29807.1"/>
    <property type="molecule type" value="Genomic_DNA"/>
</dbReference>
<dbReference type="Proteomes" id="UP000298860">
    <property type="component" value="Unassembled WGS sequence"/>
</dbReference>
<dbReference type="OrthoDB" id="9810277at2"/>
<dbReference type="PANTHER" id="PTHR43883">
    <property type="entry name" value="SLR0207 PROTEIN"/>
    <property type="match status" value="1"/>
</dbReference>
<comment type="caution">
    <text evidence="1">The sequence shown here is derived from an EMBL/GenBank/DDBJ whole genome shotgun (WGS) entry which is preliminary data.</text>
</comment>
<dbReference type="AlphaFoldDB" id="A0A4D4J780"/>
<dbReference type="SUPFAM" id="SSF52540">
    <property type="entry name" value="P-loop containing nucleoside triphosphate hydrolases"/>
    <property type="match status" value="1"/>
</dbReference>
<dbReference type="SUPFAM" id="SSF56112">
    <property type="entry name" value="Protein kinase-like (PK-like)"/>
    <property type="match status" value="1"/>
</dbReference>
<dbReference type="InterPro" id="IPR027417">
    <property type="entry name" value="P-loop_NTPase"/>
</dbReference>
<reference evidence="2" key="1">
    <citation type="submission" date="2019-04" db="EMBL/GenBank/DDBJ databases">
        <title>Draft genome sequence of Pseudonocardiaceae bacterium SL3-2-4.</title>
        <authorList>
            <person name="Ningsih F."/>
            <person name="Yokota A."/>
            <person name="Sakai Y."/>
            <person name="Nanatani K."/>
            <person name="Yabe S."/>
            <person name="Oetari A."/>
            <person name="Sjamsuridzal W."/>
        </authorList>
    </citation>
    <scope>NUCLEOTIDE SEQUENCE [LARGE SCALE GENOMIC DNA]</scope>
    <source>
        <strain evidence="2">SL3-2-4</strain>
    </source>
</reference>
<sequence>MGMGGRHEPFAAVRETHVAVVLLLGAHAYKLKKPVDVGFLDFSTREKRLSACRREVELNRRLAPDVYLGVADVSGPGGAPCDHLVVMRRMPDDRRLSALVAAGEPVADVLRRIARMIAVFHAGAERGPEISAQGGRDALRARWRASFDQVRGLRLARRDEALVAEIQRCAFGFLDGREALFDARVADGRIVDGHGDLLADDIFCLADGPRVLDCLEFDDKLRWLDGLDDIAFLAMDLERLGAADLGARLLDWYAEFAADPAPPSLRHHYLAYRAFVRAKVGWVRCEQGEASAAAGATAHAELALRHLRAGEVRLVLVGGLPGTGKSTLAGQLADRLGMVLLSSDRLRKELAGISPITSAADDYRHGIYAPEHTDRTYRELLVRAAALLARGESVVVDASWTSERHRRLAAEAAERTSSALVPLRCTAPAEVTVRRLRSRRGGVSDAGPGVAAAMAVDADDWPQAWTVDTTGSPRTALRQALRVLPTA</sequence>
<name>A0A4D4J780_9PSEU</name>
<organism evidence="1 2">
    <name type="scientific">Gandjariella thermophila</name>
    <dbReference type="NCBI Taxonomy" id="1931992"/>
    <lineage>
        <taxon>Bacteria</taxon>
        <taxon>Bacillati</taxon>
        <taxon>Actinomycetota</taxon>
        <taxon>Actinomycetes</taxon>
        <taxon>Pseudonocardiales</taxon>
        <taxon>Pseudonocardiaceae</taxon>
        <taxon>Gandjariella</taxon>
    </lineage>
</organism>
<dbReference type="Pfam" id="PF13671">
    <property type="entry name" value="AAA_33"/>
    <property type="match status" value="1"/>
</dbReference>
<gene>
    <name evidence="1" type="ORF">GTS_14400</name>
</gene>
<dbReference type="InterPro" id="IPR052732">
    <property type="entry name" value="Cell-binding_unc_protein"/>
</dbReference>
<evidence type="ECO:0000313" key="1">
    <source>
        <dbReference type="EMBL" id="GDY29807.1"/>
    </source>
</evidence>
<accession>A0A4D4J780</accession>
<proteinExistence type="predicted"/>
<dbReference type="InterPro" id="IPR011009">
    <property type="entry name" value="Kinase-like_dom_sf"/>
</dbReference>